<evidence type="ECO:0000313" key="8">
    <source>
        <dbReference type="Proteomes" id="UP000239709"/>
    </source>
</evidence>
<keyword evidence="8" id="KW-1185">Reference proteome</keyword>
<accession>A0A2S0MGI0</accession>
<keyword evidence="5 6" id="KW-0472">Membrane</keyword>
<evidence type="ECO:0000256" key="4">
    <source>
        <dbReference type="ARBA" id="ARBA00022989"/>
    </source>
</evidence>
<evidence type="ECO:0000256" key="5">
    <source>
        <dbReference type="ARBA" id="ARBA00023136"/>
    </source>
</evidence>
<dbReference type="EMBL" id="CP027666">
    <property type="protein sequence ID" value="AVO34980.1"/>
    <property type="molecule type" value="Genomic_DNA"/>
</dbReference>
<dbReference type="AlphaFoldDB" id="A0A2S0MGI0"/>
<evidence type="ECO:0000256" key="6">
    <source>
        <dbReference type="SAM" id="Phobius"/>
    </source>
</evidence>
<protein>
    <submittedName>
        <fullName evidence="7">Permease</fullName>
    </submittedName>
</protein>
<feature type="transmembrane region" description="Helical" evidence="6">
    <location>
        <begin position="201"/>
        <end position="224"/>
    </location>
</feature>
<comment type="subcellular location">
    <subcellularLocation>
        <location evidence="1">Membrane</location>
        <topology evidence="1">Multi-pass membrane protein</topology>
    </subcellularLocation>
</comment>
<sequence length="340" mass="36661">MNTLSATQRQRIAEVASYVMMVGALLLIMWQGLLPGLLCVCLGFLSARWLSPQLAVLTRAPDGHAPRLAAAVVALLPVLLLAFALPRTRGLILDAPGQYRELLGFLARTVLELREKLPPELGFQLPDGAAEIQHVIAAYLASKAGALATAGRAWLVGLLFAYVGLLIGALAAARPSAFDLKPLAAQLHLRLSRFGETFRQIVVAQFWIALFNTCLTAIFLLVLLPLSGNKLPYSMALLLLTFVAGLVPIVGNLLCNAVLTLVGLSVSPSVAAACLVFLVTIHKAEYFINAKVIGHRTHMGVWELLTVMFVMEAVFGPPGLVAAPLFYAYFKKELQATDWV</sequence>
<comment type="similarity">
    <text evidence="2">Belongs to the autoinducer-2 exporter (AI-2E) (TC 2.A.86) family.</text>
</comment>
<feature type="transmembrane region" description="Helical" evidence="6">
    <location>
        <begin position="231"/>
        <end position="251"/>
    </location>
</feature>
<evidence type="ECO:0000313" key="7">
    <source>
        <dbReference type="EMBL" id="AVO34980.1"/>
    </source>
</evidence>
<organism evidence="7 8">
    <name type="scientific">Ottowia oryzae</name>
    <dbReference type="NCBI Taxonomy" id="2109914"/>
    <lineage>
        <taxon>Bacteria</taxon>
        <taxon>Pseudomonadati</taxon>
        <taxon>Pseudomonadota</taxon>
        <taxon>Betaproteobacteria</taxon>
        <taxon>Burkholderiales</taxon>
        <taxon>Comamonadaceae</taxon>
        <taxon>Ottowia</taxon>
    </lineage>
</organism>
<dbReference type="Pfam" id="PF01594">
    <property type="entry name" value="AI-2E_transport"/>
    <property type="match status" value="1"/>
</dbReference>
<dbReference type="InterPro" id="IPR002549">
    <property type="entry name" value="AI-2E-like"/>
</dbReference>
<dbReference type="OrthoDB" id="8113193at2"/>
<feature type="transmembrane region" description="Helical" evidence="6">
    <location>
        <begin position="65"/>
        <end position="85"/>
    </location>
</feature>
<evidence type="ECO:0000256" key="3">
    <source>
        <dbReference type="ARBA" id="ARBA00022692"/>
    </source>
</evidence>
<evidence type="ECO:0000256" key="1">
    <source>
        <dbReference type="ARBA" id="ARBA00004141"/>
    </source>
</evidence>
<dbReference type="GO" id="GO:0016020">
    <property type="term" value="C:membrane"/>
    <property type="evidence" value="ECO:0007669"/>
    <property type="project" value="UniProtKB-SubCell"/>
</dbReference>
<feature type="transmembrane region" description="Helical" evidence="6">
    <location>
        <begin position="21"/>
        <end position="45"/>
    </location>
</feature>
<feature type="transmembrane region" description="Helical" evidence="6">
    <location>
        <begin position="302"/>
        <end position="330"/>
    </location>
</feature>
<feature type="transmembrane region" description="Helical" evidence="6">
    <location>
        <begin position="153"/>
        <end position="173"/>
    </location>
</feature>
<keyword evidence="3 6" id="KW-0812">Transmembrane</keyword>
<dbReference type="Proteomes" id="UP000239709">
    <property type="component" value="Chromosome"/>
</dbReference>
<feature type="transmembrane region" description="Helical" evidence="6">
    <location>
        <begin position="257"/>
        <end position="281"/>
    </location>
</feature>
<reference evidence="7 8" key="1">
    <citation type="submission" date="2018-03" db="EMBL/GenBank/DDBJ databases">
        <title>Genome sequencing of Ottowia sp.</title>
        <authorList>
            <person name="Kim S.-J."/>
            <person name="Heo J."/>
            <person name="Kwon S.-W."/>
        </authorList>
    </citation>
    <scope>NUCLEOTIDE SEQUENCE [LARGE SCALE GENOMIC DNA]</scope>
    <source>
        <strain evidence="7 8">KADR8-3</strain>
    </source>
</reference>
<proteinExistence type="inferred from homology"/>
<evidence type="ECO:0000256" key="2">
    <source>
        <dbReference type="ARBA" id="ARBA00009773"/>
    </source>
</evidence>
<name>A0A2S0MGI0_9BURK</name>
<keyword evidence="4 6" id="KW-1133">Transmembrane helix</keyword>
<dbReference type="RefSeq" id="WP_106703529.1">
    <property type="nucleotide sequence ID" value="NZ_CP027666.1"/>
</dbReference>
<gene>
    <name evidence="7" type="ORF">C6570_12595</name>
</gene>
<dbReference type="KEGG" id="otk:C6570_12595"/>